<gene>
    <name evidence="2" type="ORF">DFP72DRAFT_534979</name>
</gene>
<organism evidence="2 3">
    <name type="scientific">Ephemerocybe angulata</name>
    <dbReference type="NCBI Taxonomy" id="980116"/>
    <lineage>
        <taxon>Eukaryota</taxon>
        <taxon>Fungi</taxon>
        <taxon>Dikarya</taxon>
        <taxon>Basidiomycota</taxon>
        <taxon>Agaricomycotina</taxon>
        <taxon>Agaricomycetes</taxon>
        <taxon>Agaricomycetidae</taxon>
        <taxon>Agaricales</taxon>
        <taxon>Agaricineae</taxon>
        <taxon>Psathyrellaceae</taxon>
        <taxon>Ephemerocybe</taxon>
    </lineage>
</organism>
<dbReference type="InterPro" id="IPR010259">
    <property type="entry name" value="S8pro/Inhibitor_I9"/>
</dbReference>
<dbReference type="AlphaFoldDB" id="A0A8H6HNQ7"/>
<dbReference type="Proteomes" id="UP000521943">
    <property type="component" value="Unassembled WGS sequence"/>
</dbReference>
<dbReference type="OrthoDB" id="19448at2759"/>
<evidence type="ECO:0000313" key="2">
    <source>
        <dbReference type="EMBL" id="KAF6749692.1"/>
    </source>
</evidence>
<dbReference type="Pfam" id="PF05922">
    <property type="entry name" value="Inhibitor_I9"/>
    <property type="match status" value="1"/>
</dbReference>
<dbReference type="InterPro" id="IPR037045">
    <property type="entry name" value="S8pro/Inhibitor_I9_sf"/>
</dbReference>
<proteinExistence type="predicted"/>
<protein>
    <recommendedName>
        <fullName evidence="1">Inhibitor I9 domain-containing protein</fullName>
    </recommendedName>
</protein>
<dbReference type="SUPFAM" id="SSF54897">
    <property type="entry name" value="Protease propeptides/inhibitors"/>
    <property type="match status" value="1"/>
</dbReference>
<name>A0A8H6HNQ7_9AGAR</name>
<dbReference type="EMBL" id="JACGCI010000061">
    <property type="protein sequence ID" value="KAF6749692.1"/>
    <property type="molecule type" value="Genomic_DNA"/>
</dbReference>
<accession>A0A8H6HNQ7</accession>
<evidence type="ECO:0000313" key="3">
    <source>
        <dbReference type="Proteomes" id="UP000521943"/>
    </source>
</evidence>
<evidence type="ECO:0000259" key="1">
    <source>
        <dbReference type="Pfam" id="PF05922"/>
    </source>
</evidence>
<feature type="domain" description="Inhibitor I9" evidence="1">
    <location>
        <begin position="44"/>
        <end position="82"/>
    </location>
</feature>
<keyword evidence="3" id="KW-1185">Reference proteome</keyword>
<dbReference type="Gene3D" id="3.30.70.80">
    <property type="entry name" value="Peptidase S8 propeptide/proteinase inhibitor I9"/>
    <property type="match status" value="1"/>
</dbReference>
<reference evidence="2 3" key="1">
    <citation type="submission" date="2020-07" db="EMBL/GenBank/DDBJ databases">
        <title>Comparative genomics of pyrophilous fungi reveals a link between fire events and developmental genes.</title>
        <authorList>
            <consortium name="DOE Joint Genome Institute"/>
            <person name="Steindorff A.S."/>
            <person name="Carver A."/>
            <person name="Calhoun S."/>
            <person name="Stillman K."/>
            <person name="Liu H."/>
            <person name="Lipzen A."/>
            <person name="Pangilinan J."/>
            <person name="Labutti K."/>
            <person name="Bruns T.D."/>
            <person name="Grigoriev I.V."/>
        </authorList>
    </citation>
    <scope>NUCLEOTIDE SEQUENCE [LARGE SCALE GENOMIC DNA]</scope>
    <source>
        <strain evidence="2 3">CBS 144469</strain>
    </source>
</reference>
<sequence>MAKSGPTTGEKTESTYIVLLKEDVDKDAHFAALRPHLFGISEIKGYYEILNVYAGTFSEETLDFLRASPDVEMIEEDAQLSLFGNEGETRTDSAKGIS</sequence>
<comment type="caution">
    <text evidence="2">The sequence shown here is derived from an EMBL/GenBank/DDBJ whole genome shotgun (WGS) entry which is preliminary data.</text>
</comment>